<dbReference type="EMBL" id="QLNI01000024">
    <property type="protein sequence ID" value="RAM01621.1"/>
    <property type="molecule type" value="Genomic_DNA"/>
</dbReference>
<organism evidence="14 15">
    <name type="scientific">Desulfobacter hydrogenophilus</name>
    <dbReference type="NCBI Taxonomy" id="2291"/>
    <lineage>
        <taxon>Bacteria</taxon>
        <taxon>Pseudomonadati</taxon>
        <taxon>Thermodesulfobacteriota</taxon>
        <taxon>Desulfobacteria</taxon>
        <taxon>Desulfobacterales</taxon>
        <taxon>Desulfobacteraceae</taxon>
        <taxon>Desulfobacter</taxon>
    </lineage>
</organism>
<feature type="transmembrane region" description="Helical" evidence="11">
    <location>
        <begin position="304"/>
        <end position="324"/>
    </location>
</feature>
<evidence type="ECO:0000256" key="2">
    <source>
        <dbReference type="ARBA" id="ARBA00022448"/>
    </source>
</evidence>
<evidence type="ECO:0000256" key="3">
    <source>
        <dbReference type="ARBA" id="ARBA00022692"/>
    </source>
</evidence>
<keyword evidence="10" id="KW-0129">CBS domain</keyword>
<name>A0A328FAF0_9BACT</name>
<keyword evidence="9" id="KW-0407">Ion channel</keyword>
<evidence type="ECO:0000256" key="1">
    <source>
        <dbReference type="ARBA" id="ARBA00004141"/>
    </source>
</evidence>
<feature type="domain" description="CBS" evidence="12">
    <location>
        <begin position="449"/>
        <end position="508"/>
    </location>
</feature>
<dbReference type="SUPFAM" id="SSF54631">
    <property type="entry name" value="CBS-domain pair"/>
    <property type="match status" value="1"/>
</dbReference>
<gene>
    <name evidence="14" type="ORF">DO021_12630</name>
    <name evidence="13" type="ORF">EYB58_14690</name>
</gene>
<dbReference type="GO" id="GO:0034707">
    <property type="term" value="C:chloride channel complex"/>
    <property type="evidence" value="ECO:0007669"/>
    <property type="project" value="UniProtKB-KW"/>
</dbReference>
<keyword evidence="7" id="KW-0869">Chloride channel</keyword>
<evidence type="ECO:0000256" key="11">
    <source>
        <dbReference type="SAM" id="Phobius"/>
    </source>
</evidence>
<proteinExistence type="predicted"/>
<dbReference type="RefSeq" id="WP_111957195.1">
    <property type="nucleotide sequence ID" value="NZ_CP036313.1"/>
</dbReference>
<evidence type="ECO:0000256" key="6">
    <source>
        <dbReference type="ARBA" id="ARBA00023136"/>
    </source>
</evidence>
<feature type="transmembrane region" description="Helical" evidence="11">
    <location>
        <begin position="330"/>
        <end position="353"/>
    </location>
</feature>
<dbReference type="Pfam" id="PF00654">
    <property type="entry name" value="Voltage_CLC"/>
    <property type="match status" value="1"/>
</dbReference>
<keyword evidence="16" id="KW-1185">Reference proteome</keyword>
<feature type="transmembrane region" description="Helical" evidence="11">
    <location>
        <begin position="154"/>
        <end position="180"/>
    </location>
</feature>
<dbReference type="InterPro" id="IPR046342">
    <property type="entry name" value="CBS_dom_sf"/>
</dbReference>
<keyword evidence="4 11" id="KW-1133">Transmembrane helix</keyword>
<dbReference type="OrthoDB" id="9767361at2"/>
<keyword evidence="3 11" id="KW-0812">Transmembrane</keyword>
<feature type="transmembrane region" description="Helical" evidence="11">
    <location>
        <begin position="222"/>
        <end position="244"/>
    </location>
</feature>
<sequence length="575" mass="62606">MSKLKQTYNSFYAKFFLFDDRFVLMTAGAVVGIFAGLAAVALRLSLATVLEFLAPYRQYAWAFILPGIGALFSFLFLDKVMREGAGHGVPEVIYAVSRRGGLLRFRSTFSRLISSFLTIASGGSAGPEAPVVMSGSAIGSNIAKFLGLNDRQRMTLVGCGTAGAIASIFHAPVAGLIFSIEIILGEWKFVNIIPIAIAAVAGAQVCEAIIPTKELFQPPPFSIFTGDILGSIGLALFTAVISVIFTRTLRKVGGLAKRTPVSPWLRAMIGGCAVGSIGIFMPMVLGEGYHPIMEMVGGTFPMAFWLIFIGIFLKIFVTAITLGWGGSGGIFAPCLLIGSLSGVVFYKAMMFIFPNAAVTSEGAYALLGMAGIMSGVMQAPLSSIFLIAEITGGYEAILLLLLVSSISSTLSHIIEPASFYFKDLIERGEFMRPGTDARILSDLSLNEIIDTNYTAVSENMVFREFINIIRNSDRNHYPVISDETGDYLGLVRVSNIRKYALDPAFYDMIFLNQIMDTDMVTASVDDNLHDVLEFMETFNIDHIPVVDHHRFSGMISKARILDLYRRELIMQTNIQ</sequence>
<dbReference type="PANTHER" id="PTHR43427">
    <property type="entry name" value="CHLORIDE CHANNEL PROTEIN CLC-E"/>
    <property type="match status" value="1"/>
</dbReference>
<evidence type="ECO:0000256" key="5">
    <source>
        <dbReference type="ARBA" id="ARBA00023065"/>
    </source>
</evidence>
<accession>A0A328FAF0</accession>
<evidence type="ECO:0000313" key="15">
    <source>
        <dbReference type="Proteomes" id="UP000248798"/>
    </source>
</evidence>
<dbReference type="Proteomes" id="UP000293902">
    <property type="component" value="Chromosome"/>
</dbReference>
<evidence type="ECO:0000259" key="12">
    <source>
        <dbReference type="PROSITE" id="PS51371"/>
    </source>
</evidence>
<dbReference type="EMBL" id="CP036313">
    <property type="protein sequence ID" value="QBH14059.1"/>
    <property type="molecule type" value="Genomic_DNA"/>
</dbReference>
<feature type="transmembrane region" description="Helical" evidence="11">
    <location>
        <begin position="264"/>
        <end position="284"/>
    </location>
</feature>
<dbReference type="SUPFAM" id="SSF81340">
    <property type="entry name" value="Clc chloride channel"/>
    <property type="match status" value="1"/>
</dbReference>
<evidence type="ECO:0000256" key="7">
    <source>
        <dbReference type="ARBA" id="ARBA00023173"/>
    </source>
</evidence>
<feature type="domain" description="CBS" evidence="12">
    <location>
        <begin position="515"/>
        <end position="572"/>
    </location>
</feature>
<dbReference type="PANTHER" id="PTHR43427:SF6">
    <property type="entry name" value="CHLORIDE CHANNEL PROTEIN CLC-E"/>
    <property type="match status" value="1"/>
</dbReference>
<reference evidence="13 16" key="2">
    <citation type="submission" date="2019-02" db="EMBL/GenBank/DDBJ databases">
        <title>Complete genome sequence of Desulfobacter hydrogenophilus AcRS1.</title>
        <authorList>
            <person name="Marietou A."/>
            <person name="Lund M.B."/>
            <person name="Marshall I.P.G."/>
            <person name="Schreiber L."/>
            <person name="Jorgensen B."/>
        </authorList>
    </citation>
    <scope>NUCLEOTIDE SEQUENCE [LARGE SCALE GENOMIC DNA]</scope>
    <source>
        <strain evidence="13 16">AcRS1</strain>
    </source>
</reference>
<dbReference type="Proteomes" id="UP000248798">
    <property type="component" value="Unassembled WGS sequence"/>
</dbReference>
<dbReference type="AlphaFoldDB" id="A0A328FAF0"/>
<keyword evidence="6 11" id="KW-0472">Membrane</keyword>
<dbReference type="SMART" id="SM00116">
    <property type="entry name" value="CBS"/>
    <property type="match status" value="2"/>
</dbReference>
<keyword evidence="8" id="KW-0868">Chloride</keyword>
<evidence type="ECO:0000256" key="10">
    <source>
        <dbReference type="PROSITE-ProRule" id="PRU00703"/>
    </source>
</evidence>
<dbReference type="Gene3D" id="3.10.580.10">
    <property type="entry name" value="CBS-domain"/>
    <property type="match status" value="1"/>
</dbReference>
<dbReference type="CDD" id="cd00400">
    <property type="entry name" value="Voltage_gated_ClC"/>
    <property type="match status" value="1"/>
</dbReference>
<dbReference type="PROSITE" id="PS51371">
    <property type="entry name" value="CBS"/>
    <property type="match status" value="2"/>
</dbReference>
<keyword evidence="5" id="KW-0406">Ion transport</keyword>
<dbReference type="InterPro" id="IPR014743">
    <property type="entry name" value="Cl-channel_core"/>
</dbReference>
<feature type="transmembrane region" description="Helical" evidence="11">
    <location>
        <begin position="365"/>
        <end position="388"/>
    </location>
</feature>
<dbReference type="InterPro" id="IPR001807">
    <property type="entry name" value="ClC"/>
</dbReference>
<dbReference type="InterPro" id="IPR050368">
    <property type="entry name" value="ClC-type_chloride_channel"/>
</dbReference>
<evidence type="ECO:0000256" key="4">
    <source>
        <dbReference type="ARBA" id="ARBA00022989"/>
    </source>
</evidence>
<feature type="transmembrane region" description="Helical" evidence="11">
    <location>
        <begin position="21"/>
        <end position="46"/>
    </location>
</feature>
<keyword evidence="2" id="KW-0813">Transport</keyword>
<evidence type="ECO:0000313" key="14">
    <source>
        <dbReference type="EMBL" id="RAM01621.1"/>
    </source>
</evidence>
<evidence type="ECO:0000313" key="13">
    <source>
        <dbReference type="EMBL" id="QBH14059.1"/>
    </source>
</evidence>
<comment type="subcellular location">
    <subcellularLocation>
        <location evidence="1">Membrane</location>
        <topology evidence="1">Multi-pass membrane protein</topology>
    </subcellularLocation>
</comment>
<evidence type="ECO:0000256" key="8">
    <source>
        <dbReference type="ARBA" id="ARBA00023214"/>
    </source>
</evidence>
<dbReference type="InterPro" id="IPR000644">
    <property type="entry name" value="CBS_dom"/>
</dbReference>
<protein>
    <submittedName>
        <fullName evidence="14">Chloride channel protein</fullName>
    </submittedName>
</protein>
<dbReference type="Gene3D" id="1.10.3080.10">
    <property type="entry name" value="Clc chloride channel"/>
    <property type="match status" value="1"/>
</dbReference>
<evidence type="ECO:0000256" key="9">
    <source>
        <dbReference type="ARBA" id="ARBA00023303"/>
    </source>
</evidence>
<feature type="transmembrane region" description="Helical" evidence="11">
    <location>
        <begin position="58"/>
        <end position="77"/>
    </location>
</feature>
<dbReference type="GO" id="GO:0005254">
    <property type="term" value="F:chloride channel activity"/>
    <property type="evidence" value="ECO:0007669"/>
    <property type="project" value="UniProtKB-KW"/>
</dbReference>
<dbReference type="PRINTS" id="PR00762">
    <property type="entry name" value="CLCHANNEL"/>
</dbReference>
<feature type="transmembrane region" description="Helical" evidence="11">
    <location>
        <begin position="394"/>
        <end position="414"/>
    </location>
</feature>
<reference evidence="14 15" key="1">
    <citation type="submission" date="2018-06" db="EMBL/GenBank/DDBJ databases">
        <title>Complete Genome Sequence of Desulfobacter hydrogenophilus (DSM3380).</title>
        <authorList>
            <person name="Marietou A."/>
            <person name="Schreiber L."/>
            <person name="Marshall I."/>
            <person name="Jorgensen B."/>
        </authorList>
    </citation>
    <scope>NUCLEOTIDE SEQUENCE [LARGE SCALE GENOMIC DNA]</scope>
    <source>
        <strain evidence="14 15">DSM 3380</strain>
    </source>
</reference>
<dbReference type="Pfam" id="PF00571">
    <property type="entry name" value="CBS"/>
    <property type="match status" value="2"/>
</dbReference>
<evidence type="ECO:0000313" key="16">
    <source>
        <dbReference type="Proteomes" id="UP000293902"/>
    </source>
</evidence>